<evidence type="ECO:0000313" key="3">
    <source>
        <dbReference type="Proteomes" id="UP001595833"/>
    </source>
</evidence>
<dbReference type="Proteomes" id="UP001595833">
    <property type="component" value="Unassembled WGS sequence"/>
</dbReference>
<dbReference type="SMART" id="SM00530">
    <property type="entry name" value="HTH_XRE"/>
    <property type="match status" value="1"/>
</dbReference>
<keyword evidence="3" id="KW-1185">Reference proteome</keyword>
<evidence type="ECO:0000313" key="2">
    <source>
        <dbReference type="EMBL" id="MFC5054868.1"/>
    </source>
</evidence>
<dbReference type="CDD" id="cd00093">
    <property type="entry name" value="HTH_XRE"/>
    <property type="match status" value="1"/>
</dbReference>
<dbReference type="SUPFAM" id="SSF47413">
    <property type="entry name" value="lambda repressor-like DNA-binding domains"/>
    <property type="match status" value="1"/>
</dbReference>
<reference evidence="3" key="1">
    <citation type="journal article" date="2019" name="Int. J. Syst. Evol. Microbiol.">
        <title>The Global Catalogue of Microorganisms (GCM) 10K type strain sequencing project: providing services to taxonomists for standard genome sequencing and annotation.</title>
        <authorList>
            <consortium name="The Broad Institute Genomics Platform"/>
            <consortium name="The Broad Institute Genome Sequencing Center for Infectious Disease"/>
            <person name="Wu L."/>
            <person name="Ma J."/>
        </authorList>
    </citation>
    <scope>NUCLEOTIDE SEQUENCE [LARGE SCALE GENOMIC DNA]</scope>
    <source>
        <strain evidence="3">KCTC 12848</strain>
    </source>
</reference>
<feature type="domain" description="HTH cro/C1-type" evidence="1">
    <location>
        <begin position="22"/>
        <end position="76"/>
    </location>
</feature>
<dbReference type="RefSeq" id="WP_344033823.1">
    <property type="nucleotide sequence ID" value="NZ_BAAAKE010000001.1"/>
</dbReference>
<dbReference type="EMBL" id="JBHSJB010000011">
    <property type="protein sequence ID" value="MFC5054868.1"/>
    <property type="molecule type" value="Genomic_DNA"/>
</dbReference>
<sequence length="292" mass="32577">MADGDYVRLGSTVRSRALGAELRAARRESPMKFGALVERLGVSPGWLSKLELGTRRTDARNVARLLGFYQVDLGTFDRVMGLYRETDDGILVWEHGPGGVDEVSVLLDHEAAAHELFCYEVASIPDLVQSEDHMRQVFSYDVQAAGEVERYVAARGKRQGVLGARLPVRCTFVVRELVLRHLGPDPEVAWGQLMNLVWLGDTGKVDVRVIACDAQAGFWEDYPFTLMRSPEFRSVVHIGVMTCSVFLDDPREIGEYEKVAKLLLDNALNAEQSRELIVRLADEAGRRNGSEN</sequence>
<name>A0ABV9XY13_9PSEU</name>
<dbReference type="Pfam" id="PF19054">
    <property type="entry name" value="DUF5753"/>
    <property type="match status" value="1"/>
</dbReference>
<dbReference type="InterPro" id="IPR010982">
    <property type="entry name" value="Lambda_DNA-bd_dom_sf"/>
</dbReference>
<dbReference type="Pfam" id="PF13560">
    <property type="entry name" value="HTH_31"/>
    <property type="match status" value="1"/>
</dbReference>
<dbReference type="InterPro" id="IPR001387">
    <property type="entry name" value="Cro/C1-type_HTH"/>
</dbReference>
<comment type="caution">
    <text evidence="2">The sequence shown here is derived from an EMBL/GenBank/DDBJ whole genome shotgun (WGS) entry which is preliminary data.</text>
</comment>
<gene>
    <name evidence="2" type="ORF">ACFPFM_14005</name>
</gene>
<dbReference type="PROSITE" id="PS50943">
    <property type="entry name" value="HTH_CROC1"/>
    <property type="match status" value="1"/>
</dbReference>
<dbReference type="Gene3D" id="1.10.260.40">
    <property type="entry name" value="lambda repressor-like DNA-binding domains"/>
    <property type="match status" value="1"/>
</dbReference>
<organism evidence="2 3">
    <name type="scientific">Saccharothrix xinjiangensis</name>
    <dbReference type="NCBI Taxonomy" id="204798"/>
    <lineage>
        <taxon>Bacteria</taxon>
        <taxon>Bacillati</taxon>
        <taxon>Actinomycetota</taxon>
        <taxon>Actinomycetes</taxon>
        <taxon>Pseudonocardiales</taxon>
        <taxon>Pseudonocardiaceae</taxon>
        <taxon>Saccharothrix</taxon>
    </lineage>
</organism>
<proteinExistence type="predicted"/>
<protein>
    <submittedName>
        <fullName evidence="2">Helix-turn-helix domain-containing protein</fullName>
    </submittedName>
</protein>
<dbReference type="InterPro" id="IPR043917">
    <property type="entry name" value="DUF5753"/>
</dbReference>
<accession>A0ABV9XY13</accession>
<evidence type="ECO:0000259" key="1">
    <source>
        <dbReference type="PROSITE" id="PS50943"/>
    </source>
</evidence>